<feature type="signal peptide" evidence="1">
    <location>
        <begin position="1"/>
        <end position="40"/>
    </location>
</feature>
<evidence type="ECO:0000313" key="3">
    <source>
        <dbReference type="Proteomes" id="UP000295431"/>
    </source>
</evidence>
<feature type="chain" id="PRO_5021002248" evidence="1">
    <location>
        <begin position="41"/>
        <end position="288"/>
    </location>
</feature>
<dbReference type="OrthoDB" id="4461339at2"/>
<name>A0A4V2XM90_9ACTN</name>
<dbReference type="RefSeq" id="WP_131941261.1">
    <property type="nucleotide sequence ID" value="NZ_BAAAMX010000010.1"/>
</dbReference>
<keyword evidence="1" id="KW-0732">Signal</keyword>
<accession>A0A4V2XM90</accession>
<gene>
    <name evidence="2" type="ORF">E1284_20480</name>
</gene>
<evidence type="ECO:0000256" key="1">
    <source>
        <dbReference type="SAM" id="SignalP"/>
    </source>
</evidence>
<keyword evidence="3" id="KW-1185">Reference proteome</keyword>
<protein>
    <submittedName>
        <fullName evidence="2">Uncharacterized protein</fullName>
    </submittedName>
</protein>
<dbReference type="EMBL" id="SMJW01000102">
    <property type="protein sequence ID" value="TDC13366.1"/>
    <property type="molecule type" value="Genomic_DNA"/>
</dbReference>
<dbReference type="Proteomes" id="UP000295431">
    <property type="component" value="Unassembled WGS sequence"/>
</dbReference>
<organism evidence="2 3">
    <name type="scientific">Actinomadura bangladeshensis</name>
    <dbReference type="NCBI Taxonomy" id="453573"/>
    <lineage>
        <taxon>Bacteria</taxon>
        <taxon>Bacillati</taxon>
        <taxon>Actinomycetota</taxon>
        <taxon>Actinomycetes</taxon>
        <taxon>Streptosporangiales</taxon>
        <taxon>Thermomonosporaceae</taxon>
        <taxon>Actinomadura</taxon>
    </lineage>
</organism>
<sequence length="288" mass="30374">MKLSSPRARLRHLLRSARLLSALALAVPALVALGAAPAAAAPGENAPVEFDFGDCPDQLPVGADPANWQCAVIVLGGGTMKLGSMTQQITEPISITMQGGFDPATSEPINIFVSMRSKAMTVPDGALGIPGTGSLPLLGLSVKTKYVGNFRLYTTEQGQYASTMDMRIKLKNDLLGDNCYIGSKKAPVSLNLVGDDSSVEWFDNAIAMKMNDTTFSVPASSCGLLGWLVDFRAGLPSASGNNAANFQMYLTSKSYTELFPAMRTQARTAGSTAPKLTDLVASLFGSRK</sequence>
<comment type="caution">
    <text evidence="2">The sequence shown here is derived from an EMBL/GenBank/DDBJ whole genome shotgun (WGS) entry which is preliminary data.</text>
</comment>
<reference evidence="2 3" key="1">
    <citation type="submission" date="2019-03" db="EMBL/GenBank/DDBJ databases">
        <title>Draft genome sequences of novel Actinobacteria.</title>
        <authorList>
            <person name="Sahin N."/>
            <person name="Ay H."/>
            <person name="Saygin H."/>
        </authorList>
    </citation>
    <scope>NUCLEOTIDE SEQUENCE [LARGE SCALE GENOMIC DNA]</scope>
    <source>
        <strain evidence="2 3">DSM 45347</strain>
    </source>
</reference>
<proteinExistence type="predicted"/>
<dbReference type="AlphaFoldDB" id="A0A4V2XM90"/>
<evidence type="ECO:0000313" key="2">
    <source>
        <dbReference type="EMBL" id="TDC13366.1"/>
    </source>
</evidence>